<keyword evidence="1" id="KW-0472">Membrane</keyword>
<accession>A0A094WPZ3</accession>
<gene>
    <name evidence="3" type="ORF">AJ85_20770</name>
    <name evidence="2" type="ORF">BALCAV_0202095</name>
</gene>
<name>A0A094WPZ3_ALKAL</name>
<dbReference type="RefSeq" id="WP_003324778.1">
    <property type="nucleotide sequence ID" value="NZ_ALPT02000004.1"/>
</dbReference>
<dbReference type="Proteomes" id="UP000002754">
    <property type="component" value="Unassembled WGS sequence"/>
</dbReference>
<comment type="caution">
    <text evidence="2">The sequence shown here is derived from an EMBL/GenBank/DDBJ whole genome shotgun (WGS) entry which is preliminary data.</text>
</comment>
<dbReference type="Proteomes" id="UP000297014">
    <property type="component" value="Unassembled WGS sequence"/>
</dbReference>
<proteinExistence type="predicted"/>
<evidence type="ECO:0000313" key="5">
    <source>
        <dbReference type="Proteomes" id="UP000297014"/>
    </source>
</evidence>
<evidence type="ECO:0000256" key="1">
    <source>
        <dbReference type="SAM" id="Phobius"/>
    </source>
</evidence>
<dbReference type="EMBL" id="JALP01000299">
    <property type="protein sequence ID" value="THG88877.1"/>
    <property type="molecule type" value="Genomic_DNA"/>
</dbReference>
<keyword evidence="1" id="KW-1133">Transmembrane helix</keyword>
<organism evidence="2 4">
    <name type="scientific">Alkalihalobacillus alcalophilus ATCC 27647 = CGMCC 1.3604</name>
    <dbReference type="NCBI Taxonomy" id="1218173"/>
    <lineage>
        <taxon>Bacteria</taxon>
        <taxon>Bacillati</taxon>
        <taxon>Bacillota</taxon>
        <taxon>Bacilli</taxon>
        <taxon>Bacillales</taxon>
        <taxon>Bacillaceae</taxon>
        <taxon>Alkalihalobacillus</taxon>
    </lineage>
</organism>
<dbReference type="STRING" id="1218173.BALCAV_0202095"/>
<feature type="transmembrane region" description="Helical" evidence="1">
    <location>
        <begin position="12"/>
        <end position="31"/>
    </location>
</feature>
<evidence type="ECO:0008006" key="6">
    <source>
        <dbReference type="Google" id="ProtNLM"/>
    </source>
</evidence>
<evidence type="ECO:0000313" key="2">
    <source>
        <dbReference type="EMBL" id="KGA98891.1"/>
    </source>
</evidence>
<reference evidence="2 4" key="1">
    <citation type="journal article" date="2014" name="Genome Announc.">
        <title>Draft Genome Sequence of Bacillus alcalophilus AV1934, a Classic Alkaliphile Isolated from Human Feces in 1934.</title>
        <authorList>
            <person name="Attie O."/>
            <person name="Jayaprakash A."/>
            <person name="Shah H."/>
            <person name="Paulsen I.T."/>
            <person name="Morino M."/>
            <person name="Takahashi Y."/>
            <person name="Narumi I."/>
            <person name="Sachidanandam R."/>
            <person name="Satoh K."/>
            <person name="Ito M."/>
            <person name="Krulwich T.A."/>
        </authorList>
    </citation>
    <scope>NUCLEOTIDE SEQUENCE [LARGE SCALE GENOMIC DNA]</scope>
    <source>
        <strain evidence="2 4">AV1934</strain>
    </source>
</reference>
<keyword evidence="1" id="KW-0812">Transmembrane</keyword>
<dbReference type="AlphaFoldDB" id="A0A094WPZ3"/>
<protein>
    <recommendedName>
        <fullName evidence="6">General stress protein</fullName>
    </recommendedName>
</protein>
<evidence type="ECO:0000313" key="4">
    <source>
        <dbReference type="Proteomes" id="UP000002754"/>
    </source>
</evidence>
<evidence type="ECO:0000313" key="3">
    <source>
        <dbReference type="EMBL" id="THG88877.1"/>
    </source>
</evidence>
<sequence length="108" mass="12171">MFMKRRKSNKAAYLIGSAIGGFVGVAGALLMQPENKKKVKGMWEEQKRKMEEKAPKLSQHLLELGSEWSEEVGNILKEQKKAKTTNKNQSELGQLIQTALDKEDLTKP</sequence>
<keyword evidence="4" id="KW-1185">Reference proteome</keyword>
<dbReference type="OrthoDB" id="2884780at2"/>
<dbReference type="EMBL" id="ALPT02000004">
    <property type="protein sequence ID" value="KGA98891.1"/>
    <property type="molecule type" value="Genomic_DNA"/>
</dbReference>
<reference evidence="3 5" key="2">
    <citation type="submission" date="2014-01" db="EMBL/GenBank/DDBJ databases">
        <title>Draft genome sequencing of Bacillus alcalophilus CGMCC 1.3604.</title>
        <authorList>
            <person name="Yang J."/>
            <person name="Diao L."/>
            <person name="Yang S."/>
        </authorList>
    </citation>
    <scope>NUCLEOTIDE SEQUENCE [LARGE SCALE GENOMIC DNA]</scope>
    <source>
        <strain evidence="3 5">CGMCC 1.3604</strain>
    </source>
</reference>
<dbReference type="eggNOG" id="COG4980">
    <property type="taxonomic scope" value="Bacteria"/>
</dbReference>